<dbReference type="Pfam" id="PF11185">
    <property type="entry name" value="DUF2971"/>
    <property type="match status" value="1"/>
</dbReference>
<proteinExistence type="predicted"/>
<protein>
    <submittedName>
        <fullName evidence="1">DUF2971 domain-containing protein</fullName>
    </submittedName>
</protein>
<evidence type="ECO:0000313" key="2">
    <source>
        <dbReference type="Proteomes" id="UP000441336"/>
    </source>
</evidence>
<evidence type="ECO:0000313" key="1">
    <source>
        <dbReference type="EMBL" id="MVN78661.1"/>
    </source>
</evidence>
<dbReference type="InterPro" id="IPR021352">
    <property type="entry name" value="DUF2971"/>
</dbReference>
<reference evidence="1 2" key="1">
    <citation type="submission" date="2019-12" db="EMBL/GenBank/DDBJ databases">
        <title>Hymenobacter sp. HMF4947 Genome sequencing and assembly.</title>
        <authorList>
            <person name="Kang H."/>
            <person name="Cha I."/>
            <person name="Kim H."/>
            <person name="Joh K."/>
        </authorList>
    </citation>
    <scope>NUCLEOTIDE SEQUENCE [LARGE SCALE GENOMIC DNA]</scope>
    <source>
        <strain evidence="1 2">HMF4947</strain>
    </source>
</reference>
<sequence>MLVYKYRGGAFDRDLASLKQDYFWAANVDSLNDPCEATFSNSLATELSSISKLFNVRIEEIANEFERVLKSVDEFTNLINKLGIFSLSKNYDHQLLWAHYADSHRGFCIEYDLDIIKKQQHSFASHYTIDIGYSDSPGSIGLDQMLSLTSKKDKGLSFIQAMIGTKSLSWNYEEEVRLITDNFGK</sequence>
<dbReference type="AlphaFoldDB" id="A0A7K1TKN0"/>
<keyword evidence="2" id="KW-1185">Reference proteome</keyword>
<accession>A0A7K1TKN0</accession>
<organism evidence="1 2">
    <name type="scientific">Hymenobacter ginkgonis</name>
    <dbReference type="NCBI Taxonomy" id="2682976"/>
    <lineage>
        <taxon>Bacteria</taxon>
        <taxon>Pseudomonadati</taxon>
        <taxon>Bacteroidota</taxon>
        <taxon>Cytophagia</taxon>
        <taxon>Cytophagales</taxon>
        <taxon>Hymenobacteraceae</taxon>
        <taxon>Hymenobacter</taxon>
    </lineage>
</organism>
<comment type="caution">
    <text evidence="1">The sequence shown here is derived from an EMBL/GenBank/DDBJ whole genome shotgun (WGS) entry which is preliminary data.</text>
</comment>
<gene>
    <name evidence="1" type="ORF">GO988_20195</name>
</gene>
<name>A0A7K1TKN0_9BACT</name>
<dbReference type="RefSeq" id="WP_157569006.1">
    <property type="nucleotide sequence ID" value="NZ_WQKZ01000006.1"/>
</dbReference>
<dbReference type="Proteomes" id="UP000441336">
    <property type="component" value="Unassembled WGS sequence"/>
</dbReference>
<dbReference type="EMBL" id="WQKZ01000006">
    <property type="protein sequence ID" value="MVN78661.1"/>
    <property type="molecule type" value="Genomic_DNA"/>
</dbReference>